<sequence>MTEQQRFDREDIRDLLARYTYEGDRGRIDALAACFAKDGVLEFPGNSGTGPAGVKAALTSGERNPAISFIRHHITNPLIEVDGDVANARSYFAVTSNNGPDHSGTYVDRLVRTEQGWRFAHRLVRIDWQAENSLFRQMVTR</sequence>
<dbReference type="Pfam" id="PF13577">
    <property type="entry name" value="SnoaL_4"/>
    <property type="match status" value="1"/>
</dbReference>
<evidence type="ECO:0000313" key="2">
    <source>
        <dbReference type="EMBL" id="RDV06577.1"/>
    </source>
</evidence>
<dbReference type="OrthoDB" id="2860904at2"/>
<dbReference type="Proteomes" id="UP000263833">
    <property type="component" value="Unassembled WGS sequence"/>
</dbReference>
<accession>A0A371BGF2</accession>
<keyword evidence="3" id="KW-1185">Reference proteome</keyword>
<evidence type="ECO:0000313" key="3">
    <source>
        <dbReference type="Proteomes" id="UP000263833"/>
    </source>
</evidence>
<name>A0A371BGF2_9SPHN</name>
<evidence type="ECO:0000259" key="1">
    <source>
        <dbReference type="Pfam" id="PF13577"/>
    </source>
</evidence>
<dbReference type="AlphaFoldDB" id="A0A371BGF2"/>
<comment type="caution">
    <text evidence="2">The sequence shown here is derived from an EMBL/GenBank/DDBJ whole genome shotgun (WGS) entry which is preliminary data.</text>
</comment>
<dbReference type="SUPFAM" id="SSF54427">
    <property type="entry name" value="NTF2-like"/>
    <property type="match status" value="1"/>
</dbReference>
<dbReference type="InterPro" id="IPR037401">
    <property type="entry name" value="SnoaL-like"/>
</dbReference>
<organism evidence="2 3">
    <name type="scientific">Sphingorhabdus pulchriflava</name>
    <dbReference type="NCBI Taxonomy" id="2292257"/>
    <lineage>
        <taxon>Bacteria</taxon>
        <taxon>Pseudomonadati</taxon>
        <taxon>Pseudomonadota</taxon>
        <taxon>Alphaproteobacteria</taxon>
        <taxon>Sphingomonadales</taxon>
        <taxon>Sphingomonadaceae</taxon>
        <taxon>Sphingorhabdus</taxon>
    </lineage>
</organism>
<protein>
    <submittedName>
        <fullName evidence="2">Nuclear transport factor 2 family protein</fullName>
    </submittedName>
</protein>
<feature type="domain" description="SnoaL-like" evidence="1">
    <location>
        <begin position="8"/>
        <end position="122"/>
    </location>
</feature>
<dbReference type="Gene3D" id="3.10.450.50">
    <property type="match status" value="1"/>
</dbReference>
<proteinExistence type="predicted"/>
<gene>
    <name evidence="2" type="ORF">DXH95_03925</name>
</gene>
<reference evidence="3" key="1">
    <citation type="submission" date="2018-08" db="EMBL/GenBank/DDBJ databases">
        <authorList>
            <person name="Kim S.-J."/>
            <person name="Jung G.-Y."/>
        </authorList>
    </citation>
    <scope>NUCLEOTIDE SEQUENCE [LARGE SCALE GENOMIC DNA]</scope>
    <source>
        <strain evidence="3">GY_G</strain>
    </source>
</reference>
<dbReference type="EMBL" id="QRGP01000001">
    <property type="protein sequence ID" value="RDV06577.1"/>
    <property type="molecule type" value="Genomic_DNA"/>
</dbReference>
<dbReference type="InterPro" id="IPR032710">
    <property type="entry name" value="NTF2-like_dom_sf"/>
</dbReference>
<dbReference type="RefSeq" id="WP_115548125.1">
    <property type="nucleotide sequence ID" value="NZ_QRGP01000001.1"/>
</dbReference>